<comment type="similarity">
    <text evidence="2">Belongs to the glycosyltransferase 41 family. O-GlcNAc transferase subfamily.</text>
</comment>
<organism evidence="10 11">
    <name type="scientific">Thalassospira indica</name>
    <dbReference type="NCBI Taxonomy" id="1891279"/>
    <lineage>
        <taxon>Bacteria</taxon>
        <taxon>Pseudomonadati</taxon>
        <taxon>Pseudomonadota</taxon>
        <taxon>Alphaproteobacteria</taxon>
        <taxon>Rhodospirillales</taxon>
        <taxon>Thalassospiraceae</taxon>
        <taxon>Thalassospira</taxon>
    </lineage>
</organism>
<reference evidence="10 11" key="1">
    <citation type="submission" date="2018-08" db="EMBL/GenBank/DDBJ databases">
        <title>Complete genome sequence of type strain Thalassospira indica MCCC 1A01103T, isolated from isolated from deep seawater of the Indian Ocean.</title>
        <authorList>
            <person name="Liu Y."/>
        </authorList>
    </citation>
    <scope>NUCLEOTIDE SEQUENCE [LARGE SCALE GENOMIC DNA]</scope>
    <source>
        <strain evidence="10 11">PB8BT</strain>
    </source>
</reference>
<dbReference type="Pfam" id="PF07719">
    <property type="entry name" value="TPR_2"/>
    <property type="match status" value="1"/>
</dbReference>
<evidence type="ECO:0000256" key="6">
    <source>
        <dbReference type="ARBA" id="ARBA00022737"/>
    </source>
</evidence>
<dbReference type="SUPFAM" id="SSF53756">
    <property type="entry name" value="UDP-Glycosyltransferase/glycogen phosphorylase"/>
    <property type="match status" value="1"/>
</dbReference>
<dbReference type="Pfam" id="PF13414">
    <property type="entry name" value="TPR_11"/>
    <property type="match status" value="1"/>
</dbReference>
<dbReference type="PROSITE" id="PS50293">
    <property type="entry name" value="TPR_REGION"/>
    <property type="match status" value="1"/>
</dbReference>
<dbReference type="PROSITE" id="PS50005">
    <property type="entry name" value="TPR"/>
    <property type="match status" value="2"/>
</dbReference>
<dbReference type="SMART" id="SM00028">
    <property type="entry name" value="TPR"/>
    <property type="match status" value="6"/>
</dbReference>
<evidence type="ECO:0000256" key="1">
    <source>
        <dbReference type="ARBA" id="ARBA00004922"/>
    </source>
</evidence>
<dbReference type="InterPro" id="IPR019734">
    <property type="entry name" value="TPR_rpt"/>
</dbReference>
<dbReference type="Gene3D" id="3.40.50.2000">
    <property type="entry name" value="Glycogen Phosphorylase B"/>
    <property type="match status" value="1"/>
</dbReference>
<evidence type="ECO:0000256" key="8">
    <source>
        <dbReference type="PROSITE-ProRule" id="PRU00339"/>
    </source>
</evidence>
<protein>
    <recommendedName>
        <fullName evidence="3">protein O-GlcNAc transferase</fullName>
        <ecNumber evidence="3">2.4.1.255</ecNumber>
    </recommendedName>
</protein>
<dbReference type="InterPro" id="IPR029489">
    <property type="entry name" value="OGT/SEC/SPY_C"/>
</dbReference>
<keyword evidence="5" id="KW-0808">Transferase</keyword>
<dbReference type="PANTHER" id="PTHR44998">
    <property type="match status" value="1"/>
</dbReference>
<feature type="domain" description="O-GlcNAc transferase C-terminal" evidence="9">
    <location>
        <begin position="357"/>
        <end position="511"/>
    </location>
</feature>
<proteinExistence type="inferred from homology"/>
<dbReference type="PANTHER" id="PTHR44998:SF1">
    <property type="entry name" value="UDP-N-ACETYLGLUCOSAMINE--PEPTIDE N-ACETYLGLUCOSAMINYLTRANSFERASE 110 KDA SUBUNIT"/>
    <property type="match status" value="1"/>
</dbReference>
<feature type="domain" description="O-GlcNAc transferase C-terminal" evidence="9">
    <location>
        <begin position="525"/>
        <end position="708"/>
    </location>
</feature>
<keyword evidence="4" id="KW-0328">Glycosyltransferase</keyword>
<evidence type="ECO:0000256" key="5">
    <source>
        <dbReference type="ARBA" id="ARBA00022679"/>
    </source>
</evidence>
<dbReference type="InterPro" id="IPR013105">
    <property type="entry name" value="TPR_2"/>
</dbReference>
<comment type="pathway">
    <text evidence="1">Protein modification; protein glycosylation.</text>
</comment>
<dbReference type="Pfam" id="PF13428">
    <property type="entry name" value="TPR_14"/>
    <property type="match status" value="1"/>
</dbReference>
<accession>A0ABN5NHZ3</accession>
<sequence length="734" mass="81150">MFGAIWGGMAKLKVDQAMKRAKAHMRKGEMAEARDLYEAILADFPKNERVKTALAELSGPVKVAAPAKVAASGAAEPPAEVFAKLSQAYQAGRLQDVHAMTGQLLGQYGNSGKLWNFRAAVSSNLNLLSDAEQALRNVVRLQPDMVAAKSNLGVILERLGKLDEAEECYRAVIARTPEFAEAHNNLGNILKSAGKLAEAQACYLNAIARKADYVDAHYNLANTLRERDLLEDAKQRYFKTLKLQPKLAEAWYGLGQTMAALKSLPEAVKAYQRALAVKPGYVPAMVEQLREQSHLCDWRACDLFAQHAAQLGITGDAALPFPLLPFEDNPAHQLARSRNFAKSLLPPAAPVSTIKPTSPEGRKIRLGYFSADFHDHATMFLMAGILRHHDRSKFEIFVFSYGKKKDGAQRDQVLDNVDQFFDVRDMSDGDLITLARAQNLDIAIDLKGYTRDSRLEPFAARLAPLQISYLGYPGTLGCDFIDYIVADPVVIPPEQRAGYHEKIIYLPGCYQPNDNTREISTKPMTRADLGLPEDGFVFCCLNNNYKIMPTEFAIWMRVMKKVEGSVLWLWCNHDIAKDNLRAAAEKHGISGDRLIFAGYMPQSEHLARLRHADLFIDTFHVNAHTTASDALWAGLPVVTLAGKQFAARVAASLLSAVGLPELITDTPEAYEELILKLAQNPDMLAELRTKLAANRQTKPLFDTEGYTRGFEKGLECAFAQRQAGEAFSDIAVNA</sequence>
<keyword evidence="7 8" id="KW-0802">TPR repeat</keyword>
<dbReference type="Gene3D" id="3.40.50.11380">
    <property type="match status" value="1"/>
</dbReference>
<dbReference type="Pfam" id="PF13432">
    <property type="entry name" value="TPR_16"/>
    <property type="match status" value="1"/>
</dbReference>
<dbReference type="SUPFAM" id="SSF48452">
    <property type="entry name" value="TPR-like"/>
    <property type="match status" value="1"/>
</dbReference>
<feature type="repeat" description="TPR" evidence="8">
    <location>
        <begin position="248"/>
        <end position="281"/>
    </location>
</feature>
<dbReference type="Pfam" id="PF13844">
    <property type="entry name" value="Glyco_transf_41"/>
    <property type="match status" value="2"/>
</dbReference>
<evidence type="ECO:0000256" key="2">
    <source>
        <dbReference type="ARBA" id="ARBA00005386"/>
    </source>
</evidence>
<feature type="repeat" description="TPR" evidence="8">
    <location>
        <begin position="146"/>
        <end position="179"/>
    </location>
</feature>
<evidence type="ECO:0000256" key="7">
    <source>
        <dbReference type="ARBA" id="ARBA00022803"/>
    </source>
</evidence>
<dbReference type="EMBL" id="CP031555">
    <property type="protein sequence ID" value="AXO15299.1"/>
    <property type="molecule type" value="Genomic_DNA"/>
</dbReference>
<evidence type="ECO:0000256" key="4">
    <source>
        <dbReference type="ARBA" id="ARBA00022676"/>
    </source>
</evidence>
<dbReference type="Gene3D" id="1.25.40.10">
    <property type="entry name" value="Tetratricopeptide repeat domain"/>
    <property type="match status" value="3"/>
</dbReference>
<keyword evidence="6" id="KW-0677">Repeat</keyword>
<evidence type="ECO:0000313" key="11">
    <source>
        <dbReference type="Proteomes" id="UP000256971"/>
    </source>
</evidence>
<dbReference type="InterPro" id="IPR011990">
    <property type="entry name" value="TPR-like_helical_dom_sf"/>
</dbReference>
<evidence type="ECO:0000313" key="10">
    <source>
        <dbReference type="EMBL" id="AXO15299.1"/>
    </source>
</evidence>
<keyword evidence="11" id="KW-1185">Reference proteome</keyword>
<dbReference type="Proteomes" id="UP000256971">
    <property type="component" value="Chromosome"/>
</dbReference>
<dbReference type="EC" id="2.4.1.255" evidence="3"/>
<name>A0ABN5NHZ3_9PROT</name>
<evidence type="ECO:0000259" key="9">
    <source>
        <dbReference type="Pfam" id="PF13844"/>
    </source>
</evidence>
<evidence type="ECO:0000256" key="3">
    <source>
        <dbReference type="ARBA" id="ARBA00011970"/>
    </source>
</evidence>
<gene>
    <name evidence="10" type="ORF">DY252_14495</name>
</gene>